<dbReference type="Proteomes" id="UP000005408">
    <property type="component" value="Unassembled WGS sequence"/>
</dbReference>
<dbReference type="PROSITE" id="PS50145">
    <property type="entry name" value="ZF_TRAF"/>
    <property type="match status" value="1"/>
</dbReference>
<keyword evidence="3 4" id="KW-0862">Zinc</keyword>
<organism evidence="8 9">
    <name type="scientific">Magallana gigas</name>
    <name type="common">Pacific oyster</name>
    <name type="synonym">Crassostrea gigas</name>
    <dbReference type="NCBI Taxonomy" id="29159"/>
    <lineage>
        <taxon>Eukaryota</taxon>
        <taxon>Metazoa</taxon>
        <taxon>Spiralia</taxon>
        <taxon>Lophotrochozoa</taxon>
        <taxon>Mollusca</taxon>
        <taxon>Bivalvia</taxon>
        <taxon>Autobranchia</taxon>
        <taxon>Pteriomorphia</taxon>
        <taxon>Ostreida</taxon>
        <taxon>Ostreoidea</taxon>
        <taxon>Ostreidae</taxon>
        <taxon>Magallana</taxon>
    </lineage>
</organism>
<dbReference type="CDD" id="cd06678">
    <property type="entry name" value="PDZ2_LNX1_2-like"/>
    <property type="match status" value="1"/>
</dbReference>
<proteinExistence type="predicted"/>
<evidence type="ECO:0000313" key="9">
    <source>
        <dbReference type="Proteomes" id="UP000005408"/>
    </source>
</evidence>
<dbReference type="SMART" id="SM00184">
    <property type="entry name" value="RING"/>
    <property type="match status" value="1"/>
</dbReference>
<dbReference type="Pfam" id="PF02176">
    <property type="entry name" value="zf-TRAF"/>
    <property type="match status" value="1"/>
</dbReference>
<dbReference type="PANTHER" id="PTHR19964:SF84">
    <property type="entry name" value="LIGAND OF NUMB PROTEIN X 2-LIKE ISOFORM X1"/>
    <property type="match status" value="1"/>
</dbReference>
<name>A0A8W8NFU9_MAGGI</name>
<feature type="domain" description="PDZ" evidence="6">
    <location>
        <begin position="500"/>
        <end position="587"/>
    </location>
</feature>
<dbReference type="SUPFAM" id="SSF49599">
    <property type="entry name" value="TRAF domain-like"/>
    <property type="match status" value="1"/>
</dbReference>
<dbReference type="PROSITE" id="PS00518">
    <property type="entry name" value="ZF_RING_1"/>
    <property type="match status" value="1"/>
</dbReference>
<evidence type="ECO:0008006" key="10">
    <source>
        <dbReference type="Google" id="ProtNLM"/>
    </source>
</evidence>
<dbReference type="InterPro" id="IPR001841">
    <property type="entry name" value="Znf_RING"/>
</dbReference>
<dbReference type="PROSITE" id="PS50089">
    <property type="entry name" value="ZF_RING_2"/>
    <property type="match status" value="1"/>
</dbReference>
<feature type="zinc finger region" description="TRAF-type" evidence="4">
    <location>
        <begin position="125"/>
        <end position="174"/>
    </location>
</feature>
<dbReference type="CDD" id="cd06679">
    <property type="entry name" value="PDZ3_LNX1_2-like"/>
    <property type="match status" value="1"/>
</dbReference>
<dbReference type="InterPro" id="IPR036034">
    <property type="entry name" value="PDZ_sf"/>
</dbReference>
<dbReference type="SMART" id="SM00228">
    <property type="entry name" value="PDZ"/>
    <property type="match status" value="3"/>
</dbReference>
<dbReference type="Pfam" id="PF00097">
    <property type="entry name" value="zf-C3HC4"/>
    <property type="match status" value="1"/>
</dbReference>
<dbReference type="Gene3D" id="3.30.40.10">
    <property type="entry name" value="Zinc/RING finger domain, C3HC4 (zinc finger)"/>
    <property type="match status" value="1"/>
</dbReference>
<evidence type="ECO:0000256" key="1">
    <source>
        <dbReference type="ARBA" id="ARBA00022723"/>
    </source>
</evidence>
<feature type="domain" description="RING-type" evidence="5">
    <location>
        <begin position="63"/>
        <end position="101"/>
    </location>
</feature>
<dbReference type="InterPro" id="IPR017907">
    <property type="entry name" value="Znf_RING_CS"/>
</dbReference>
<dbReference type="EnsemblMetazoa" id="G6779.2">
    <property type="protein sequence ID" value="G6779.2:cds"/>
    <property type="gene ID" value="G6779"/>
</dbReference>
<dbReference type="InterPro" id="IPR018957">
    <property type="entry name" value="Znf_C3HC4_RING-type"/>
</dbReference>
<dbReference type="SUPFAM" id="SSF57850">
    <property type="entry name" value="RING/U-box"/>
    <property type="match status" value="1"/>
</dbReference>
<evidence type="ECO:0000313" key="8">
    <source>
        <dbReference type="EnsemblMetazoa" id="G6779.2:cds"/>
    </source>
</evidence>
<evidence type="ECO:0000259" key="6">
    <source>
        <dbReference type="PROSITE" id="PS50106"/>
    </source>
</evidence>
<reference evidence="8" key="1">
    <citation type="submission" date="2022-08" db="UniProtKB">
        <authorList>
            <consortium name="EnsemblMetazoa"/>
        </authorList>
    </citation>
    <scope>IDENTIFICATION</scope>
    <source>
        <strain evidence="8">05x7-T-G4-1.051#20</strain>
    </source>
</reference>
<accession>A0A8W8NFU9</accession>
<dbReference type="PROSITE" id="PS50106">
    <property type="entry name" value="PDZ"/>
    <property type="match status" value="3"/>
</dbReference>
<dbReference type="InterPro" id="IPR001293">
    <property type="entry name" value="Znf_TRAF"/>
</dbReference>
<evidence type="ECO:0000259" key="5">
    <source>
        <dbReference type="PROSITE" id="PS50089"/>
    </source>
</evidence>
<evidence type="ECO:0000259" key="7">
    <source>
        <dbReference type="PROSITE" id="PS50145"/>
    </source>
</evidence>
<dbReference type="Pfam" id="PF00595">
    <property type="entry name" value="PDZ"/>
    <property type="match status" value="3"/>
</dbReference>
<dbReference type="InterPro" id="IPR051342">
    <property type="entry name" value="PDZ_scaffold"/>
</dbReference>
<dbReference type="PANTHER" id="PTHR19964">
    <property type="entry name" value="MULTIPLE PDZ DOMAIN PROTEIN"/>
    <property type="match status" value="1"/>
</dbReference>
<keyword evidence="1 4" id="KW-0479">Metal-binding</keyword>
<dbReference type="GO" id="GO:0008270">
    <property type="term" value="F:zinc ion binding"/>
    <property type="evidence" value="ECO:0007669"/>
    <property type="project" value="UniProtKB-KW"/>
</dbReference>
<dbReference type="InterPro" id="IPR001478">
    <property type="entry name" value="PDZ"/>
</dbReference>
<evidence type="ECO:0000256" key="3">
    <source>
        <dbReference type="ARBA" id="ARBA00022833"/>
    </source>
</evidence>
<protein>
    <recommendedName>
        <fullName evidence="10">Ligand of Numb protein X 2</fullName>
    </recommendedName>
</protein>
<dbReference type="CDD" id="cd16637">
    <property type="entry name" value="mRING-HC-C3HC3D_LNX1-like"/>
    <property type="match status" value="1"/>
</dbReference>
<dbReference type="InterPro" id="IPR013083">
    <property type="entry name" value="Znf_RING/FYVE/PHD"/>
</dbReference>
<keyword evidence="2 4" id="KW-0863">Zinc-finger</keyword>
<sequence length="591" mass="64534">MACDVNEPGASYHDYANDSTLSLTLKQFQLSKNVVCQKCGQFHEPYGTHLYDYHQAVDEDLMCQICLQPLVNPLDTKCGHTYCSRCLKNYLKIQRQCPVDRQPLAVHDVQSSSILVRRLLDKLLVVCPNVDYCEEVLPRCELEAHLLHRCRGAVTKCIKSTLGCTFQGPRSALQSHLWECQFRDQDGGKNPVLDGEVSTIEIQRSRADLGISIVGGNDTPLGCIVIQEVFPDWGGGRRWPPDARRSDTGGEWQRRIDQLKKRGKVKGKQLGIKLVGKRIGPGVYILNLVPGSLAALDGRLRPDDRVLEINGTDVSYGSQEQAAQVIQTTEDRVQFVISRCSRPQTPDLIRSTADSGVIHPNYENHRPFASVAGQQGEKLVTVSKEPQETLGISVAGGIDSPRGDTPIYITNINLTGCLGKTRTGQVFSLQKGDILLSINGKSLLGLTHNQAVSLVKQNTEANVICLKIIEGSETSYGQGNFTPTWLFWQKVPSVCQTIKTVTLLRSPSGSLGFSLVGGSDKDTGPSVPVHVKSVVMETPAAKDGRLKCGDILLSVNQHSLVNVTHSLAVDLLKQADGAVTLTAVSWPGTIV</sequence>
<feature type="domain" description="PDZ" evidence="6">
    <location>
        <begin position="379"/>
        <end position="457"/>
    </location>
</feature>
<dbReference type="Gene3D" id="2.30.42.10">
    <property type="match status" value="4"/>
</dbReference>
<keyword evidence="9" id="KW-1185">Reference proteome</keyword>
<evidence type="ECO:0000256" key="4">
    <source>
        <dbReference type="PROSITE-ProRule" id="PRU00207"/>
    </source>
</evidence>
<feature type="domain" description="TRAF-type" evidence="7">
    <location>
        <begin position="125"/>
        <end position="174"/>
    </location>
</feature>
<dbReference type="AlphaFoldDB" id="A0A8W8NFU9"/>
<evidence type="ECO:0000256" key="2">
    <source>
        <dbReference type="ARBA" id="ARBA00022771"/>
    </source>
</evidence>
<dbReference type="SUPFAM" id="SSF50156">
    <property type="entry name" value="PDZ domain-like"/>
    <property type="match status" value="4"/>
</dbReference>
<feature type="domain" description="PDZ" evidence="6">
    <location>
        <begin position="266"/>
        <end position="341"/>
    </location>
</feature>